<comment type="caution">
    <text evidence="2">The sequence shown here is derived from an EMBL/GenBank/DDBJ whole genome shotgun (WGS) entry which is preliminary data.</text>
</comment>
<protein>
    <recommendedName>
        <fullName evidence="4">BPTI/Kunitz inhibitor domain-containing protein</fullName>
    </recommendedName>
</protein>
<keyword evidence="3" id="KW-1185">Reference proteome</keyword>
<name>A0AAN5I4I7_9BILA</name>
<evidence type="ECO:0008006" key="4">
    <source>
        <dbReference type="Google" id="ProtNLM"/>
    </source>
</evidence>
<feature type="chain" id="PRO_5042894186" description="BPTI/Kunitz inhibitor domain-containing protein" evidence="1">
    <location>
        <begin position="18"/>
        <end position="178"/>
    </location>
</feature>
<sequence>MLPSLCFLFLLACSVHAGEECGSKKIMYFFDNSRMTCFPIETVQCSPEAKERFTTQRDCQARSIPMDYNTCAANSPAVKRPNGESHCFREGMPLDNESNRCPAGSVCNVGMNVGMCCDKKIQDEYYEEAKATCSDGKKSITSTENEFNQPLVGKKCSHNFCPSGSACKEGKYLAWCCK</sequence>
<feature type="signal peptide" evidence="1">
    <location>
        <begin position="1"/>
        <end position="17"/>
    </location>
</feature>
<organism evidence="2 3">
    <name type="scientific">Pristionchus mayeri</name>
    <dbReference type="NCBI Taxonomy" id="1317129"/>
    <lineage>
        <taxon>Eukaryota</taxon>
        <taxon>Metazoa</taxon>
        <taxon>Ecdysozoa</taxon>
        <taxon>Nematoda</taxon>
        <taxon>Chromadorea</taxon>
        <taxon>Rhabditida</taxon>
        <taxon>Rhabditina</taxon>
        <taxon>Diplogasteromorpha</taxon>
        <taxon>Diplogasteroidea</taxon>
        <taxon>Neodiplogasteridae</taxon>
        <taxon>Pristionchus</taxon>
    </lineage>
</organism>
<evidence type="ECO:0000313" key="2">
    <source>
        <dbReference type="EMBL" id="GMR51105.1"/>
    </source>
</evidence>
<proteinExistence type="predicted"/>
<accession>A0AAN5I4I7</accession>
<dbReference type="PANTHER" id="PTHR47248:SF7">
    <property type="entry name" value="BPTI_KUNITZ INHIBITOR DOMAIN-CONTAINING PROTEIN"/>
    <property type="match status" value="1"/>
</dbReference>
<evidence type="ECO:0000313" key="3">
    <source>
        <dbReference type="Proteomes" id="UP001328107"/>
    </source>
</evidence>
<dbReference type="InterPro" id="IPR052861">
    <property type="entry name" value="BPTI/Kunitz_domain"/>
</dbReference>
<dbReference type="PANTHER" id="PTHR47248">
    <property type="entry name" value="PROTEIN CBG06772"/>
    <property type="match status" value="1"/>
</dbReference>
<dbReference type="AlphaFoldDB" id="A0AAN5I4I7"/>
<reference evidence="3" key="1">
    <citation type="submission" date="2022-10" db="EMBL/GenBank/DDBJ databases">
        <title>Genome assembly of Pristionchus species.</title>
        <authorList>
            <person name="Yoshida K."/>
            <person name="Sommer R.J."/>
        </authorList>
    </citation>
    <scope>NUCLEOTIDE SEQUENCE [LARGE SCALE GENOMIC DNA]</scope>
    <source>
        <strain evidence="3">RS5460</strain>
    </source>
</reference>
<dbReference type="Proteomes" id="UP001328107">
    <property type="component" value="Unassembled WGS sequence"/>
</dbReference>
<keyword evidence="1" id="KW-0732">Signal</keyword>
<evidence type="ECO:0000256" key="1">
    <source>
        <dbReference type="SAM" id="SignalP"/>
    </source>
</evidence>
<dbReference type="EMBL" id="BTRK01000005">
    <property type="protein sequence ID" value="GMR51105.1"/>
    <property type="molecule type" value="Genomic_DNA"/>
</dbReference>
<gene>
    <name evidence="2" type="ORF">PMAYCL1PPCAC_21300</name>
</gene>